<evidence type="ECO:0000256" key="3">
    <source>
        <dbReference type="ARBA" id="ARBA00009595"/>
    </source>
</evidence>
<keyword evidence="6" id="KW-0378">Hydrolase</keyword>
<dbReference type="InterPro" id="IPR050241">
    <property type="entry name" value="NAD-cap_RNA_hydrolase_NudC"/>
</dbReference>
<evidence type="ECO:0000313" key="12">
    <source>
        <dbReference type="EMBL" id="SJZ36071.1"/>
    </source>
</evidence>
<keyword evidence="13" id="KW-1185">Reference proteome</keyword>
<dbReference type="PROSITE" id="PS51462">
    <property type="entry name" value="NUDIX"/>
    <property type="match status" value="1"/>
</dbReference>
<dbReference type="GO" id="GO:0046872">
    <property type="term" value="F:metal ion binding"/>
    <property type="evidence" value="ECO:0007669"/>
    <property type="project" value="UniProtKB-KW"/>
</dbReference>
<comment type="cofactor">
    <cofactor evidence="2">
        <name>Zn(2+)</name>
        <dbReference type="ChEBI" id="CHEBI:29105"/>
    </cofactor>
</comment>
<evidence type="ECO:0000256" key="6">
    <source>
        <dbReference type="ARBA" id="ARBA00022801"/>
    </source>
</evidence>
<evidence type="ECO:0000256" key="8">
    <source>
        <dbReference type="ARBA" id="ARBA00023027"/>
    </source>
</evidence>
<evidence type="ECO:0000256" key="10">
    <source>
        <dbReference type="SAM" id="MobiDB-lite"/>
    </source>
</evidence>
<protein>
    <recommendedName>
        <fullName evidence="4">NAD(+) diphosphatase</fullName>
        <ecNumber evidence="4">3.6.1.22</ecNumber>
    </recommendedName>
</protein>
<dbReference type="PANTHER" id="PTHR42904">
    <property type="entry name" value="NUDIX HYDROLASE, NUDC SUBFAMILY"/>
    <property type="match status" value="1"/>
</dbReference>
<dbReference type="InterPro" id="IPR049734">
    <property type="entry name" value="NudC-like_C"/>
</dbReference>
<dbReference type="GO" id="GO:0006742">
    <property type="term" value="P:NADP+ catabolic process"/>
    <property type="evidence" value="ECO:0007669"/>
    <property type="project" value="TreeGrafter"/>
</dbReference>
<keyword evidence="7" id="KW-0460">Magnesium</keyword>
<dbReference type="NCBIfam" id="NF001299">
    <property type="entry name" value="PRK00241.1"/>
    <property type="match status" value="1"/>
</dbReference>
<sequence>MQNPRNPYSSAEIDRASHERENEERIIELVSSGEARFVPIDTERNLVSKAGGNPEAVFLHGMMGRAIAQVADHHIFLGYVEGTPYFAVDVTGKDAPLNELGEFVDLRQVGALLFAREGSILAYARGMTYWHRRHRYCGVCGASTRVARAGHVRICTNDGCRAEHFPRTDPAVIMLVHHGDKCLLGRGKQFPRGMHSTLAGFVEPGESFEDAVAREVYEEVKVRVRNVVYRSSQPWPFPASVMIGFHAEAESLDFEVNEEELASARWMSREELRPENLPTDGSFFMPRRDSIARRLIEEWLGHEAGPSISG</sequence>
<dbReference type="Gene3D" id="3.90.79.10">
    <property type="entry name" value="Nucleoside Triphosphate Pyrophosphohydrolase"/>
    <property type="match status" value="1"/>
</dbReference>
<dbReference type="GO" id="GO:0005829">
    <property type="term" value="C:cytosol"/>
    <property type="evidence" value="ECO:0007669"/>
    <property type="project" value="TreeGrafter"/>
</dbReference>
<dbReference type="PANTHER" id="PTHR42904:SF6">
    <property type="entry name" value="NAD-CAPPED RNA HYDROLASE NUDT12"/>
    <property type="match status" value="1"/>
</dbReference>
<evidence type="ECO:0000256" key="1">
    <source>
        <dbReference type="ARBA" id="ARBA00001946"/>
    </source>
</evidence>
<dbReference type="Pfam" id="PF09297">
    <property type="entry name" value="Zn_ribbon_NUD"/>
    <property type="match status" value="1"/>
</dbReference>
<dbReference type="AlphaFoldDB" id="A0A1T4K0X3"/>
<dbReference type="SUPFAM" id="SSF55811">
    <property type="entry name" value="Nudix"/>
    <property type="match status" value="1"/>
</dbReference>
<keyword evidence="8" id="KW-0520">NAD</keyword>
<dbReference type="InterPro" id="IPR015797">
    <property type="entry name" value="NUDIX_hydrolase-like_dom_sf"/>
</dbReference>
<comment type="cofactor">
    <cofactor evidence="1">
        <name>Mg(2+)</name>
        <dbReference type="ChEBI" id="CHEBI:18420"/>
    </cofactor>
</comment>
<dbReference type="InterPro" id="IPR015375">
    <property type="entry name" value="NADH_PPase-like_N"/>
</dbReference>
<comment type="similarity">
    <text evidence="3">Belongs to the Nudix hydrolase family. NudC subfamily.</text>
</comment>
<dbReference type="Pfam" id="PF00293">
    <property type="entry name" value="NUDIX"/>
    <property type="match status" value="1"/>
</dbReference>
<evidence type="ECO:0000256" key="9">
    <source>
        <dbReference type="ARBA" id="ARBA00023679"/>
    </source>
</evidence>
<evidence type="ECO:0000259" key="11">
    <source>
        <dbReference type="PROSITE" id="PS51462"/>
    </source>
</evidence>
<dbReference type="GO" id="GO:0019677">
    <property type="term" value="P:NAD+ catabolic process"/>
    <property type="evidence" value="ECO:0007669"/>
    <property type="project" value="TreeGrafter"/>
</dbReference>
<dbReference type="Pfam" id="PF09296">
    <property type="entry name" value="NUDIX-like"/>
    <property type="match status" value="1"/>
</dbReference>
<feature type="domain" description="Nudix hydrolase" evidence="11">
    <location>
        <begin position="166"/>
        <end position="289"/>
    </location>
</feature>
<accession>A0A1T4K0X3</accession>
<evidence type="ECO:0000256" key="4">
    <source>
        <dbReference type="ARBA" id="ARBA00012381"/>
    </source>
</evidence>
<evidence type="ECO:0000256" key="7">
    <source>
        <dbReference type="ARBA" id="ARBA00022842"/>
    </source>
</evidence>
<feature type="region of interest" description="Disordered" evidence="10">
    <location>
        <begin position="1"/>
        <end position="20"/>
    </location>
</feature>
<reference evidence="13" key="1">
    <citation type="submission" date="2017-02" db="EMBL/GenBank/DDBJ databases">
        <authorList>
            <person name="Varghese N."/>
            <person name="Submissions S."/>
        </authorList>
    </citation>
    <scope>NUCLEOTIDE SEQUENCE [LARGE SCALE GENOMIC DNA]</scope>
    <source>
        <strain evidence="13">ATCC 27094</strain>
    </source>
</reference>
<dbReference type="InterPro" id="IPR015376">
    <property type="entry name" value="Znr_NADH_PPase"/>
</dbReference>
<proteinExistence type="inferred from homology"/>
<dbReference type="EMBL" id="FUWJ01000001">
    <property type="protein sequence ID" value="SJZ36071.1"/>
    <property type="molecule type" value="Genomic_DNA"/>
</dbReference>
<dbReference type="GO" id="GO:0035529">
    <property type="term" value="F:NADH pyrophosphatase activity"/>
    <property type="evidence" value="ECO:0007669"/>
    <property type="project" value="TreeGrafter"/>
</dbReference>
<name>A0A1T4K0X3_9HYPH</name>
<keyword evidence="5" id="KW-0479">Metal-binding</keyword>
<dbReference type="STRING" id="225324.SAMN02745126_00634"/>
<dbReference type="EC" id="3.6.1.22" evidence="4"/>
<dbReference type="CDD" id="cd03429">
    <property type="entry name" value="NUDIX_NADH_pyrophosphatase_Nudt13"/>
    <property type="match status" value="1"/>
</dbReference>
<evidence type="ECO:0000256" key="5">
    <source>
        <dbReference type="ARBA" id="ARBA00022723"/>
    </source>
</evidence>
<gene>
    <name evidence="12" type="ORF">SAMN02745126_00634</name>
</gene>
<dbReference type="OrthoDB" id="9791656at2"/>
<dbReference type="Gene3D" id="3.90.79.20">
    <property type="match status" value="1"/>
</dbReference>
<dbReference type="RefSeq" id="WP_085933498.1">
    <property type="nucleotide sequence ID" value="NZ_FUWJ01000001.1"/>
</dbReference>
<evidence type="ECO:0000313" key="13">
    <source>
        <dbReference type="Proteomes" id="UP000190092"/>
    </source>
</evidence>
<comment type="catalytic activity">
    <reaction evidence="9">
        <text>a 5'-end NAD(+)-phospho-ribonucleoside in mRNA + H2O = a 5'-end phospho-adenosine-phospho-ribonucleoside in mRNA + beta-nicotinamide D-ribonucleotide + 2 H(+)</text>
        <dbReference type="Rhea" id="RHEA:60876"/>
        <dbReference type="Rhea" id="RHEA-COMP:15698"/>
        <dbReference type="Rhea" id="RHEA-COMP:15719"/>
        <dbReference type="ChEBI" id="CHEBI:14649"/>
        <dbReference type="ChEBI" id="CHEBI:15377"/>
        <dbReference type="ChEBI" id="CHEBI:15378"/>
        <dbReference type="ChEBI" id="CHEBI:144029"/>
        <dbReference type="ChEBI" id="CHEBI:144051"/>
    </reaction>
    <physiologicalReaction direction="left-to-right" evidence="9">
        <dbReference type="Rhea" id="RHEA:60877"/>
    </physiologicalReaction>
</comment>
<dbReference type="InterPro" id="IPR000086">
    <property type="entry name" value="NUDIX_hydrolase_dom"/>
</dbReference>
<evidence type="ECO:0000256" key="2">
    <source>
        <dbReference type="ARBA" id="ARBA00001947"/>
    </source>
</evidence>
<organism evidence="12 13">
    <name type="scientific">Enhydrobacter aerosaccus</name>
    <dbReference type="NCBI Taxonomy" id="225324"/>
    <lineage>
        <taxon>Bacteria</taxon>
        <taxon>Pseudomonadati</taxon>
        <taxon>Pseudomonadota</taxon>
        <taxon>Alphaproteobacteria</taxon>
        <taxon>Hyphomicrobiales</taxon>
        <taxon>Enhydrobacter</taxon>
    </lineage>
</organism>
<dbReference type="Proteomes" id="UP000190092">
    <property type="component" value="Unassembled WGS sequence"/>
</dbReference>